<gene>
    <name evidence="2" type="ORF">KC980_00060</name>
</gene>
<keyword evidence="1" id="KW-0472">Membrane</keyword>
<evidence type="ECO:0000313" key="2">
    <source>
        <dbReference type="EMBL" id="MCA9307886.1"/>
    </source>
</evidence>
<evidence type="ECO:0000313" key="3">
    <source>
        <dbReference type="Proteomes" id="UP000740557"/>
    </source>
</evidence>
<keyword evidence="1" id="KW-1133">Transmembrane helix</keyword>
<name>A0A955EC64_UNCKA</name>
<dbReference type="AlphaFoldDB" id="A0A955EC64"/>
<reference evidence="2" key="1">
    <citation type="submission" date="2020-04" db="EMBL/GenBank/DDBJ databases">
        <authorList>
            <person name="Zhang T."/>
        </authorList>
    </citation>
    <scope>NUCLEOTIDE SEQUENCE</scope>
    <source>
        <strain evidence="2">HKST-UBA79</strain>
    </source>
</reference>
<protein>
    <submittedName>
        <fullName evidence="2">Uncharacterized protein</fullName>
    </submittedName>
</protein>
<sequence length="335" mass="36657">MRTRDIVKNSIYISWDHKLLWIFAVLAGLTFSNSFRIPNSSSKNNIKKDLQNTEMMLEDANQEANVLGASTQRFIENPKDTMRQIFVTSGEAIAATSVTVTVGIMLAVFTAVVTRNWARGAFVSGVHKAVNKKKYTLGELSTNGRVMMVRNFKLGVTIILLLLGAALLSALLFTATAAIATKVNWMLTALVVISIIVGMGIVWFYLISTTVFSMIFLNVDQSRVKDALGNGYDFARANAHRLVKTYLLTAAVTLGLAVCMLAAFGLLVVLIGGLGYAIFGLVYKFSEVTAYMGALVAGIPTVFVLISIWALTKGLMSTFKYTVLIYLFNDVRNSK</sequence>
<keyword evidence="1" id="KW-0812">Transmembrane</keyword>
<feature type="transmembrane region" description="Helical" evidence="1">
    <location>
        <begin position="92"/>
        <end position="113"/>
    </location>
</feature>
<accession>A0A955EC64</accession>
<feature type="transmembrane region" description="Helical" evidence="1">
    <location>
        <begin position="291"/>
        <end position="311"/>
    </location>
</feature>
<reference evidence="2" key="2">
    <citation type="journal article" date="2021" name="Microbiome">
        <title>Successional dynamics and alternative stable states in a saline activated sludge microbial community over 9 years.</title>
        <authorList>
            <person name="Wang Y."/>
            <person name="Ye J."/>
            <person name="Ju F."/>
            <person name="Liu L."/>
            <person name="Boyd J.A."/>
            <person name="Deng Y."/>
            <person name="Parks D.H."/>
            <person name="Jiang X."/>
            <person name="Yin X."/>
            <person name="Woodcroft B.J."/>
            <person name="Tyson G.W."/>
            <person name="Hugenholtz P."/>
            <person name="Polz M.F."/>
            <person name="Zhang T."/>
        </authorList>
    </citation>
    <scope>NUCLEOTIDE SEQUENCE</scope>
    <source>
        <strain evidence="2">HKST-UBA79</strain>
    </source>
</reference>
<dbReference type="EMBL" id="JAGQNX010000003">
    <property type="protein sequence ID" value="MCA9307886.1"/>
    <property type="molecule type" value="Genomic_DNA"/>
</dbReference>
<evidence type="ECO:0000256" key="1">
    <source>
        <dbReference type="SAM" id="Phobius"/>
    </source>
</evidence>
<feature type="transmembrane region" description="Helical" evidence="1">
    <location>
        <begin position="154"/>
        <end position="179"/>
    </location>
</feature>
<dbReference type="Proteomes" id="UP000740557">
    <property type="component" value="Unassembled WGS sequence"/>
</dbReference>
<feature type="transmembrane region" description="Helical" evidence="1">
    <location>
        <begin position="185"/>
        <end position="207"/>
    </location>
</feature>
<proteinExistence type="predicted"/>
<comment type="caution">
    <text evidence="2">The sequence shown here is derived from an EMBL/GenBank/DDBJ whole genome shotgun (WGS) entry which is preliminary data.</text>
</comment>
<feature type="transmembrane region" description="Helical" evidence="1">
    <location>
        <begin position="246"/>
        <end position="279"/>
    </location>
</feature>
<organism evidence="2 3">
    <name type="scientific">candidate division WWE3 bacterium</name>
    <dbReference type="NCBI Taxonomy" id="2053526"/>
    <lineage>
        <taxon>Bacteria</taxon>
        <taxon>Katanobacteria</taxon>
    </lineage>
</organism>